<keyword evidence="8" id="KW-1185">Reference proteome</keyword>
<dbReference type="GO" id="GO:0046983">
    <property type="term" value="F:protein dimerization activity"/>
    <property type="evidence" value="ECO:0007669"/>
    <property type="project" value="InterPro"/>
</dbReference>
<dbReference type="RefSeq" id="WP_193912912.1">
    <property type="nucleotide sequence ID" value="NZ_JADEXS020000001.1"/>
</dbReference>
<dbReference type="Pfam" id="PF00891">
    <property type="entry name" value="Methyltransf_2"/>
    <property type="match status" value="1"/>
</dbReference>
<feature type="active site" description="Proton acceptor" evidence="4">
    <location>
        <position position="277"/>
    </location>
</feature>
<dbReference type="InterPro" id="IPR012967">
    <property type="entry name" value="COMT_dimerisation"/>
</dbReference>
<organism evidence="7 8">
    <name type="scientific">Desmonostoc muscorum LEGE 12446</name>
    <dbReference type="NCBI Taxonomy" id="1828758"/>
    <lineage>
        <taxon>Bacteria</taxon>
        <taxon>Bacillati</taxon>
        <taxon>Cyanobacteriota</taxon>
        <taxon>Cyanophyceae</taxon>
        <taxon>Nostocales</taxon>
        <taxon>Nostocaceae</taxon>
        <taxon>Desmonostoc</taxon>
    </lineage>
</organism>
<dbReference type="EMBL" id="JADEXS010000006">
    <property type="protein sequence ID" value="MBE9021071.1"/>
    <property type="molecule type" value="Genomic_DNA"/>
</dbReference>
<dbReference type="Pfam" id="PF08100">
    <property type="entry name" value="Dimerisation"/>
    <property type="match status" value="1"/>
</dbReference>
<dbReference type="PANTHER" id="PTHR43712:SF2">
    <property type="entry name" value="O-METHYLTRANSFERASE CICE"/>
    <property type="match status" value="1"/>
</dbReference>
<dbReference type="PROSITE" id="PS51683">
    <property type="entry name" value="SAM_OMT_II"/>
    <property type="match status" value="1"/>
</dbReference>
<evidence type="ECO:0000313" key="8">
    <source>
        <dbReference type="Proteomes" id="UP000622533"/>
    </source>
</evidence>
<keyword evidence="3" id="KW-0949">S-adenosyl-L-methionine</keyword>
<dbReference type="PANTHER" id="PTHR43712">
    <property type="entry name" value="PUTATIVE (AFU_ORTHOLOGUE AFUA_4G14580)-RELATED"/>
    <property type="match status" value="1"/>
</dbReference>
<evidence type="ECO:0000256" key="4">
    <source>
        <dbReference type="PIRSR" id="PIRSR005739-1"/>
    </source>
</evidence>
<dbReference type="Proteomes" id="UP000622533">
    <property type="component" value="Unassembled WGS sequence"/>
</dbReference>
<dbReference type="CDD" id="cd02440">
    <property type="entry name" value="AdoMet_MTases"/>
    <property type="match status" value="1"/>
</dbReference>
<feature type="domain" description="O-methyltransferase dimerisation" evidence="6">
    <location>
        <begin position="40"/>
        <end position="117"/>
    </location>
</feature>
<feature type="domain" description="O-methyltransferase C-terminal" evidence="5">
    <location>
        <begin position="138"/>
        <end position="348"/>
    </location>
</feature>
<dbReference type="InterPro" id="IPR036388">
    <property type="entry name" value="WH-like_DNA-bd_sf"/>
</dbReference>
<sequence length="367" mass="41159">MQQSSPKLPPRFVIKFLVSVHKFLLGAAQAILPPQLTVFDHIIGAASTMLLHTAAHWRIADYLHERPMSSEELAGLIGANSDAVHRMMRGLVTIGFFQITKDGKFENNRLSKTLITDVPGSLRDVADYMGTKSIIDSWVDVKEAIITGKNTFEKIHQVSFWEWLRKNPNEGRTFAASTGSRTALDAPAVAAAYPFQDLQKLCDVGGGRGTLLAEILSQHSHLQAVLLDDEYVLEEAKYYLKERGVQGRIKTVFGNFFQGLPNDCKDCDAYILRDILHDWDQENSLAILSNVRKIMKPGNRILIAEEVVEKFDTEKPGTMVDLHMMLIHDGRQRSREDFQNLFEKAGFQLRRVISTPLAISIVEGVAV</sequence>
<evidence type="ECO:0000256" key="1">
    <source>
        <dbReference type="ARBA" id="ARBA00022603"/>
    </source>
</evidence>
<dbReference type="GO" id="GO:0008171">
    <property type="term" value="F:O-methyltransferase activity"/>
    <property type="evidence" value="ECO:0007669"/>
    <property type="project" value="InterPro"/>
</dbReference>
<dbReference type="InterPro" id="IPR001077">
    <property type="entry name" value="COMT_C"/>
</dbReference>
<reference evidence="7" key="1">
    <citation type="submission" date="2020-10" db="EMBL/GenBank/DDBJ databases">
        <authorList>
            <person name="Castelo-Branco R."/>
            <person name="Eusebio N."/>
            <person name="Adriana R."/>
            <person name="Vieira A."/>
            <person name="Brugerolle De Fraissinette N."/>
            <person name="Rezende De Castro R."/>
            <person name="Schneider M.P."/>
            <person name="Vasconcelos V."/>
            <person name="Leao P.N."/>
        </authorList>
    </citation>
    <scope>NUCLEOTIDE SEQUENCE</scope>
    <source>
        <strain evidence="7">LEGE 12446</strain>
    </source>
</reference>
<dbReference type="InterPro" id="IPR016461">
    <property type="entry name" value="COMT-like"/>
</dbReference>
<dbReference type="Gene3D" id="3.40.50.150">
    <property type="entry name" value="Vaccinia Virus protein VP39"/>
    <property type="match status" value="1"/>
</dbReference>
<dbReference type="PIRSF" id="PIRSF005739">
    <property type="entry name" value="O-mtase"/>
    <property type="match status" value="1"/>
</dbReference>
<protein>
    <submittedName>
        <fullName evidence="7">Uncharacterized protein</fullName>
    </submittedName>
</protein>
<dbReference type="AlphaFoldDB" id="A0A8J6ZW77"/>
<dbReference type="SUPFAM" id="SSF46785">
    <property type="entry name" value="Winged helix' DNA-binding domain"/>
    <property type="match status" value="1"/>
</dbReference>
<evidence type="ECO:0000259" key="6">
    <source>
        <dbReference type="Pfam" id="PF08100"/>
    </source>
</evidence>
<accession>A0A8J6ZW77</accession>
<dbReference type="InterPro" id="IPR029063">
    <property type="entry name" value="SAM-dependent_MTases_sf"/>
</dbReference>
<dbReference type="Gene3D" id="1.10.10.10">
    <property type="entry name" value="Winged helix-like DNA-binding domain superfamily/Winged helix DNA-binding domain"/>
    <property type="match status" value="1"/>
</dbReference>
<keyword evidence="1" id="KW-0489">Methyltransferase</keyword>
<evidence type="ECO:0000313" key="7">
    <source>
        <dbReference type="EMBL" id="MBE9021071.1"/>
    </source>
</evidence>
<gene>
    <name evidence="7" type="ORF">IQ276_00945</name>
</gene>
<dbReference type="SUPFAM" id="SSF53335">
    <property type="entry name" value="S-adenosyl-L-methionine-dependent methyltransferases"/>
    <property type="match status" value="1"/>
</dbReference>
<evidence type="ECO:0000256" key="2">
    <source>
        <dbReference type="ARBA" id="ARBA00022679"/>
    </source>
</evidence>
<dbReference type="InterPro" id="IPR036390">
    <property type="entry name" value="WH_DNA-bd_sf"/>
</dbReference>
<comment type="caution">
    <text evidence="7">The sequence shown here is derived from an EMBL/GenBank/DDBJ whole genome shotgun (WGS) entry which is preliminary data.</text>
</comment>
<keyword evidence="2" id="KW-0808">Transferase</keyword>
<evidence type="ECO:0000259" key="5">
    <source>
        <dbReference type="Pfam" id="PF00891"/>
    </source>
</evidence>
<evidence type="ECO:0000256" key="3">
    <source>
        <dbReference type="ARBA" id="ARBA00022691"/>
    </source>
</evidence>
<name>A0A8J6ZW77_DESMC</name>
<proteinExistence type="predicted"/>
<dbReference type="GO" id="GO:0032259">
    <property type="term" value="P:methylation"/>
    <property type="evidence" value="ECO:0007669"/>
    <property type="project" value="UniProtKB-KW"/>
</dbReference>